<organism evidence="1 2">
    <name type="scientific">Paenibacillus woosongensis</name>
    <dbReference type="NCBI Taxonomy" id="307580"/>
    <lineage>
        <taxon>Bacteria</taxon>
        <taxon>Bacillati</taxon>
        <taxon>Bacillota</taxon>
        <taxon>Bacilli</taxon>
        <taxon>Bacillales</taxon>
        <taxon>Paenibacillaceae</taxon>
        <taxon>Paenibacillus</taxon>
    </lineage>
</organism>
<evidence type="ECO:0008006" key="3">
    <source>
        <dbReference type="Google" id="ProtNLM"/>
    </source>
</evidence>
<sequence>MTKSSKNAILILIMMSTGCGKEKFIEVKYSIEKLPGGNFTETVNGYFRNFDDIRRWRKYATDSYVKSVYSWCTGDYSEEATMDEMVKVYYELNKYSLQLKSIDIKNIEFSANNEVTISVTRTWENDITDETNYLILLENNEWKIDDRLD</sequence>
<gene>
    <name evidence="1" type="ORF">GNP95_00880</name>
</gene>
<dbReference type="AlphaFoldDB" id="A0A7X3CL76"/>
<reference evidence="1 2" key="1">
    <citation type="submission" date="2019-11" db="EMBL/GenBank/DDBJ databases">
        <title>Draft genome sequences of five Paenibacillus species of dairy origin.</title>
        <authorList>
            <person name="Olajide A.M."/>
            <person name="Chen S."/>
            <person name="Lapointe G."/>
        </authorList>
    </citation>
    <scope>NUCLEOTIDE SEQUENCE [LARGE SCALE GENOMIC DNA]</scope>
    <source>
        <strain evidence="1 2">12CR55</strain>
    </source>
</reference>
<evidence type="ECO:0000313" key="1">
    <source>
        <dbReference type="EMBL" id="MUG43570.1"/>
    </source>
</evidence>
<comment type="caution">
    <text evidence="1">The sequence shown here is derived from an EMBL/GenBank/DDBJ whole genome shotgun (WGS) entry which is preliminary data.</text>
</comment>
<protein>
    <recommendedName>
        <fullName evidence="3">DUF4878 domain-containing protein</fullName>
    </recommendedName>
</protein>
<dbReference type="EMBL" id="WNZW01000001">
    <property type="protein sequence ID" value="MUG43570.1"/>
    <property type="molecule type" value="Genomic_DNA"/>
</dbReference>
<name>A0A7X3CL76_9BACL</name>
<dbReference type="Proteomes" id="UP000447876">
    <property type="component" value="Unassembled WGS sequence"/>
</dbReference>
<evidence type="ECO:0000313" key="2">
    <source>
        <dbReference type="Proteomes" id="UP000447876"/>
    </source>
</evidence>
<dbReference type="PROSITE" id="PS51257">
    <property type="entry name" value="PROKAR_LIPOPROTEIN"/>
    <property type="match status" value="1"/>
</dbReference>
<accession>A0A7X3CL76</accession>
<proteinExistence type="predicted"/>
<dbReference type="OrthoDB" id="2662564at2"/>